<feature type="region of interest" description="Disordered" evidence="1">
    <location>
        <begin position="1"/>
        <end position="108"/>
    </location>
</feature>
<reference evidence="2 3" key="1">
    <citation type="submission" date="2016-10" db="EMBL/GenBank/DDBJ databases">
        <authorList>
            <person name="Cai Z."/>
        </authorList>
    </citation>
    <scope>NUCLEOTIDE SEQUENCE [LARGE SCALE GENOMIC DNA]</scope>
</reference>
<keyword evidence="3" id="KW-1185">Reference proteome</keyword>
<organism evidence="2 3">
    <name type="scientific">Tetradesmus obliquus</name>
    <name type="common">Green alga</name>
    <name type="synonym">Acutodesmus obliquus</name>
    <dbReference type="NCBI Taxonomy" id="3088"/>
    <lineage>
        <taxon>Eukaryota</taxon>
        <taxon>Viridiplantae</taxon>
        <taxon>Chlorophyta</taxon>
        <taxon>core chlorophytes</taxon>
        <taxon>Chlorophyceae</taxon>
        <taxon>CS clade</taxon>
        <taxon>Sphaeropleales</taxon>
        <taxon>Scenedesmaceae</taxon>
        <taxon>Tetradesmus</taxon>
    </lineage>
</organism>
<dbReference type="InterPro" id="IPR022935">
    <property type="entry name" value="ClpS"/>
</dbReference>
<protein>
    <recommendedName>
        <fullName evidence="4">Adaptor protein ClpS core domain-containing protein</fullName>
    </recommendedName>
</protein>
<evidence type="ECO:0008006" key="4">
    <source>
        <dbReference type="Google" id="ProtNLM"/>
    </source>
</evidence>
<evidence type="ECO:0000313" key="2">
    <source>
        <dbReference type="EMBL" id="SZX75212.1"/>
    </source>
</evidence>
<gene>
    <name evidence="2" type="ORF">BQ4739_LOCUS15507</name>
</gene>
<name>A0A383WDG9_TETOB</name>
<accession>A0A383WDG9</accession>
<feature type="compositionally biased region" description="Basic and acidic residues" evidence="1">
    <location>
        <begin position="59"/>
        <end position="72"/>
    </location>
</feature>
<dbReference type="Gene3D" id="3.30.1390.10">
    <property type="match status" value="1"/>
</dbReference>
<proteinExistence type="predicted"/>
<dbReference type="Proteomes" id="UP000256970">
    <property type="component" value="Unassembled WGS sequence"/>
</dbReference>
<dbReference type="PANTHER" id="PTHR33473">
    <property type="entry name" value="ATP-DEPENDENT CLP PROTEASE ADAPTER PROTEIN CLPS1, CHLOROPLASTIC"/>
    <property type="match status" value="1"/>
</dbReference>
<dbReference type="GO" id="GO:0006508">
    <property type="term" value="P:proteolysis"/>
    <property type="evidence" value="ECO:0007669"/>
    <property type="project" value="InterPro"/>
</dbReference>
<evidence type="ECO:0000256" key="1">
    <source>
        <dbReference type="SAM" id="MobiDB-lite"/>
    </source>
</evidence>
<sequence length="180" mass="18982">MNTYGLRGSVAARAAGRPSLNSSSRSHRAATAVTHASKPVHARFGGGGVMDRPGAADYDVGKRGGWDSDKDGNVATLPPPTDTGRDGGSTDKQNNSPPGGGNHRLLLLDSPKHTEGPVVKSLTYVVPACDEAHARNCFATSKELGMAIVTSCLKEHAEFYMQQLYRHGVRTAIEPDNTTA</sequence>
<dbReference type="AlphaFoldDB" id="A0A383WDG9"/>
<dbReference type="InterPro" id="IPR014719">
    <property type="entry name" value="Ribosomal_bL12_C/ClpS-like"/>
</dbReference>
<dbReference type="PANTHER" id="PTHR33473:SF13">
    <property type="entry name" value="ATP-DEPENDENT CLP PROTEASE ADAPTER PROTEIN CLPS2, CHLOROPLASTIC"/>
    <property type="match status" value="1"/>
</dbReference>
<evidence type="ECO:0000313" key="3">
    <source>
        <dbReference type="Proteomes" id="UP000256970"/>
    </source>
</evidence>
<dbReference type="EMBL" id="FNXT01001226">
    <property type="protein sequence ID" value="SZX75212.1"/>
    <property type="molecule type" value="Genomic_DNA"/>
</dbReference>
<dbReference type="SUPFAM" id="SSF54736">
    <property type="entry name" value="ClpS-like"/>
    <property type="match status" value="1"/>
</dbReference>
<dbReference type="STRING" id="3088.A0A383WDG9"/>